<evidence type="ECO:0000256" key="7">
    <source>
        <dbReference type="ARBA" id="ARBA00022676"/>
    </source>
</evidence>
<dbReference type="InterPro" id="IPR013102">
    <property type="entry name" value="PYNP_C"/>
</dbReference>
<dbReference type="InterPro" id="IPR017459">
    <property type="entry name" value="Glycosyl_Trfase_fam3_N_dom"/>
</dbReference>
<dbReference type="InterPro" id="IPR036320">
    <property type="entry name" value="Glycosyl_Trfase_fam3_N_dom_sf"/>
</dbReference>
<dbReference type="Gene3D" id="1.20.970.10">
    <property type="entry name" value="Transferase, Pyrimidine Nucleoside Phosphorylase, Chain C"/>
    <property type="match status" value="1"/>
</dbReference>
<dbReference type="SUPFAM" id="SSF52418">
    <property type="entry name" value="Nucleoside phosphorylase/phosphoribosyltransferase catalytic domain"/>
    <property type="match status" value="1"/>
</dbReference>
<dbReference type="InterPro" id="IPR000053">
    <property type="entry name" value="Thymidine/pyrmidine_PPase"/>
</dbReference>
<evidence type="ECO:0000256" key="10">
    <source>
        <dbReference type="ARBA" id="ARBA00048525"/>
    </source>
</evidence>
<dbReference type="NCBIfam" id="TIGR02644">
    <property type="entry name" value="Y_phosphoryl"/>
    <property type="match status" value="1"/>
</dbReference>
<dbReference type="InterPro" id="IPR035902">
    <property type="entry name" value="Nuc_phospho_transferase"/>
</dbReference>
<dbReference type="SUPFAM" id="SSF54680">
    <property type="entry name" value="Pyrimidine nucleoside phosphorylase C-terminal domain"/>
    <property type="match status" value="1"/>
</dbReference>
<evidence type="ECO:0000313" key="12">
    <source>
        <dbReference type="EMBL" id="NDL66289.1"/>
    </source>
</evidence>
<dbReference type="GO" id="GO:0006213">
    <property type="term" value="P:pyrimidine nucleoside metabolic process"/>
    <property type="evidence" value="ECO:0007669"/>
    <property type="project" value="InterPro"/>
</dbReference>
<keyword evidence="8 12" id="KW-0808">Transferase</keyword>
<dbReference type="Gene3D" id="3.40.1030.10">
    <property type="entry name" value="Nucleoside phosphorylase/phosphoribosyltransferase catalytic domain"/>
    <property type="match status" value="1"/>
</dbReference>
<dbReference type="SUPFAM" id="SSF47648">
    <property type="entry name" value="Nucleoside phosphorylase/phosphoribosyltransferase N-terminal domain"/>
    <property type="match status" value="1"/>
</dbReference>
<organism evidence="12 13">
    <name type="scientific">Anaerotalea alkaliphila</name>
    <dbReference type="NCBI Taxonomy" id="2662126"/>
    <lineage>
        <taxon>Bacteria</taxon>
        <taxon>Bacillati</taxon>
        <taxon>Bacillota</taxon>
        <taxon>Clostridia</taxon>
        <taxon>Eubacteriales</taxon>
        <taxon>Anaerotalea</taxon>
    </lineage>
</organism>
<dbReference type="SMART" id="SM00941">
    <property type="entry name" value="PYNP_C"/>
    <property type="match status" value="1"/>
</dbReference>
<dbReference type="NCBIfam" id="NF004490">
    <property type="entry name" value="PRK05820.1"/>
    <property type="match status" value="1"/>
</dbReference>
<evidence type="ECO:0000256" key="3">
    <source>
        <dbReference type="ARBA" id="ARBA00006915"/>
    </source>
</evidence>
<dbReference type="GO" id="GO:0006206">
    <property type="term" value="P:pyrimidine nucleobase metabolic process"/>
    <property type="evidence" value="ECO:0007669"/>
    <property type="project" value="InterPro"/>
</dbReference>
<evidence type="ECO:0000256" key="4">
    <source>
        <dbReference type="ARBA" id="ARBA00011738"/>
    </source>
</evidence>
<feature type="domain" description="Pyrimidine nucleoside phosphorylase C-terminal" evidence="11">
    <location>
        <begin position="345"/>
        <end position="419"/>
    </location>
</feature>
<dbReference type="InterPro" id="IPR017872">
    <property type="entry name" value="Pyrmidine_PPase_CS"/>
</dbReference>
<comment type="function">
    <text evidence="2">Catalyzes phosphorolysis of the pyrimidine nucleosides uridine, thymidine and 2'-deoxyuridine with the formation of the corresponding pyrimidine base and ribose-1-phosphate.</text>
</comment>
<dbReference type="AlphaFoldDB" id="A0A7X5KL35"/>
<keyword evidence="13" id="KW-1185">Reference proteome</keyword>
<dbReference type="GO" id="GO:0009032">
    <property type="term" value="F:thymidine phosphorylase activity"/>
    <property type="evidence" value="ECO:0007669"/>
    <property type="project" value="TreeGrafter"/>
</dbReference>
<dbReference type="InterPro" id="IPR036566">
    <property type="entry name" value="PYNP-like_C_sf"/>
</dbReference>
<evidence type="ECO:0000256" key="6">
    <source>
        <dbReference type="ARBA" id="ARBA00014680"/>
    </source>
</evidence>
<proteinExistence type="inferred from homology"/>
<dbReference type="InterPro" id="IPR000312">
    <property type="entry name" value="Glycosyl_Trfase_fam3"/>
</dbReference>
<dbReference type="Pfam" id="PF00591">
    <property type="entry name" value="Glycos_transf_3"/>
    <property type="match status" value="1"/>
</dbReference>
<keyword evidence="7 12" id="KW-0328">Glycosyltransferase</keyword>
<evidence type="ECO:0000256" key="9">
    <source>
        <dbReference type="ARBA" id="ARBA00048453"/>
    </source>
</evidence>
<accession>A0A7X5KL35</accession>
<comment type="catalytic activity">
    <reaction evidence="9">
        <text>uridine + phosphate = alpha-D-ribose 1-phosphate + uracil</text>
        <dbReference type="Rhea" id="RHEA:24388"/>
        <dbReference type="ChEBI" id="CHEBI:16704"/>
        <dbReference type="ChEBI" id="CHEBI:17568"/>
        <dbReference type="ChEBI" id="CHEBI:43474"/>
        <dbReference type="ChEBI" id="CHEBI:57720"/>
        <dbReference type="EC" id="2.4.2.2"/>
    </reaction>
</comment>
<comment type="subunit">
    <text evidence="4">Homodimer.</text>
</comment>
<comment type="caution">
    <text evidence="12">The sequence shown here is derived from an EMBL/GenBank/DDBJ whole genome shotgun (WGS) entry which is preliminary data.</text>
</comment>
<dbReference type="EMBL" id="JAAEEH010000001">
    <property type="protein sequence ID" value="NDL66289.1"/>
    <property type="molecule type" value="Genomic_DNA"/>
</dbReference>
<dbReference type="Proteomes" id="UP000461585">
    <property type="component" value="Unassembled WGS sequence"/>
</dbReference>
<reference evidence="12 13" key="1">
    <citation type="submission" date="2020-01" db="EMBL/GenBank/DDBJ databases">
        <title>Anaeroalcalibacter tamaniensis gen. nov., sp. nov., moderately halophilic strictly anaerobic fermenter bacterium from mud volcano of Taman peninsula.</title>
        <authorList>
            <person name="Frolova A."/>
            <person name="Merkel A.Y."/>
            <person name="Slobodkin A.I."/>
        </authorList>
    </citation>
    <scope>NUCLEOTIDE SEQUENCE [LARGE SCALE GENOMIC DNA]</scope>
    <source>
        <strain evidence="12 13">F-3ap</strain>
    </source>
</reference>
<dbReference type="PROSITE" id="PS00647">
    <property type="entry name" value="THYMID_PHOSPHORYLASE"/>
    <property type="match status" value="1"/>
</dbReference>
<dbReference type="RefSeq" id="WP_162369011.1">
    <property type="nucleotide sequence ID" value="NZ_JAAEEH010000001.1"/>
</dbReference>
<comment type="catalytic activity">
    <reaction evidence="1">
        <text>2'-deoxyuridine + phosphate = 2-deoxy-alpha-D-ribose 1-phosphate + uracil</text>
        <dbReference type="Rhea" id="RHEA:22824"/>
        <dbReference type="ChEBI" id="CHEBI:16450"/>
        <dbReference type="ChEBI" id="CHEBI:17568"/>
        <dbReference type="ChEBI" id="CHEBI:43474"/>
        <dbReference type="ChEBI" id="CHEBI:57259"/>
        <dbReference type="EC" id="2.4.2.2"/>
    </reaction>
</comment>
<dbReference type="Pfam" id="PF02885">
    <property type="entry name" value="Glycos_trans_3N"/>
    <property type="match status" value="1"/>
</dbReference>
<evidence type="ECO:0000256" key="8">
    <source>
        <dbReference type="ARBA" id="ARBA00022679"/>
    </source>
</evidence>
<evidence type="ECO:0000259" key="11">
    <source>
        <dbReference type="SMART" id="SM00941"/>
    </source>
</evidence>
<dbReference type="PANTHER" id="PTHR10515">
    <property type="entry name" value="THYMIDINE PHOSPHORYLASE"/>
    <property type="match status" value="1"/>
</dbReference>
<evidence type="ECO:0000256" key="2">
    <source>
        <dbReference type="ARBA" id="ARBA00003877"/>
    </source>
</evidence>
<name>A0A7X5KL35_9FIRM</name>
<dbReference type="InterPro" id="IPR018090">
    <property type="entry name" value="Pyrmidine_PPas_bac/euk"/>
</dbReference>
<evidence type="ECO:0000313" key="13">
    <source>
        <dbReference type="Proteomes" id="UP000461585"/>
    </source>
</evidence>
<dbReference type="GO" id="GO:0004645">
    <property type="term" value="F:1,4-alpha-oligoglucan phosphorylase activity"/>
    <property type="evidence" value="ECO:0007669"/>
    <property type="project" value="InterPro"/>
</dbReference>
<comment type="catalytic activity">
    <reaction evidence="10">
        <text>thymidine + phosphate = 2-deoxy-alpha-D-ribose 1-phosphate + thymine</text>
        <dbReference type="Rhea" id="RHEA:16037"/>
        <dbReference type="ChEBI" id="CHEBI:17748"/>
        <dbReference type="ChEBI" id="CHEBI:17821"/>
        <dbReference type="ChEBI" id="CHEBI:43474"/>
        <dbReference type="ChEBI" id="CHEBI:57259"/>
        <dbReference type="EC" id="2.4.2.2"/>
    </reaction>
</comment>
<comment type="similarity">
    <text evidence="3">Belongs to the thymidine/pyrimidine-nucleoside phosphorylase family.</text>
</comment>
<dbReference type="FunFam" id="3.40.1030.10:FF:000003">
    <property type="entry name" value="Pyrimidine-nucleoside phosphorylase"/>
    <property type="match status" value="1"/>
</dbReference>
<dbReference type="Gene3D" id="3.90.1170.30">
    <property type="entry name" value="Pyrimidine nucleoside phosphorylase-like, C-terminal domain"/>
    <property type="match status" value="1"/>
</dbReference>
<dbReference type="GO" id="GO:0005829">
    <property type="term" value="C:cytosol"/>
    <property type="evidence" value="ECO:0007669"/>
    <property type="project" value="TreeGrafter"/>
</dbReference>
<dbReference type="PANTHER" id="PTHR10515:SF0">
    <property type="entry name" value="THYMIDINE PHOSPHORYLASE"/>
    <property type="match status" value="1"/>
</dbReference>
<dbReference type="Pfam" id="PF07831">
    <property type="entry name" value="PYNP_C"/>
    <property type="match status" value="1"/>
</dbReference>
<dbReference type="EC" id="2.4.2.2" evidence="5"/>
<gene>
    <name evidence="12" type="ORF">GXN74_00825</name>
</gene>
<evidence type="ECO:0000256" key="5">
    <source>
        <dbReference type="ARBA" id="ARBA00011889"/>
    </source>
</evidence>
<dbReference type="PIRSF" id="PIRSF000478">
    <property type="entry name" value="TP_PyNP"/>
    <property type="match status" value="1"/>
</dbReference>
<dbReference type="NCBIfam" id="NF004747">
    <property type="entry name" value="PRK06078.1"/>
    <property type="match status" value="1"/>
</dbReference>
<evidence type="ECO:0000256" key="1">
    <source>
        <dbReference type="ARBA" id="ARBA00001066"/>
    </source>
</evidence>
<sequence length="434" mass="45788">MRMLDIIEKKKRGGILNREEIAFFVQGYTRDQVPDYQMAALLMAIWFRGLEDREVLDLTLEMAGSGETLDLSDIRGVVVDKHSTGGVGDKTSLVVAPMVASLGVPVAKMSGRGLGHTGGTIDKLEAIPGFSAALDKKAMVDTINRVHMAIAGQTANLAPADKKMYALRDVTGTVDQTGLIASSVMSKKIASGAQVIVLDVKTGSGAFMKREEDALELAARMVSIGKGLGRTTAALVTDMNQPLGEAVGNSLEVVEAIRTLQGKGPKDLYELCLALGSQMLLGAGRTGDPGEAKKLLQEAVASGAALATFKAFVEAQGGDGAYVDNPGLFPEARHVAEVPAPRSGYVQAIQTEEVGVSAMLLGGGRETKDSPIDLAVGLLVRKKVGDFVEQGEPLVRIHASGRERLEAVAARLTEAYTIGDAPVQRLQLVKKVLT</sequence>
<protein>
    <recommendedName>
        <fullName evidence="6">Pyrimidine-nucleoside phosphorylase</fullName>
        <ecNumber evidence="5">2.4.2.2</ecNumber>
    </recommendedName>
</protein>